<dbReference type="PROSITE" id="PS51257">
    <property type="entry name" value="PROKAR_LIPOPROTEIN"/>
    <property type="match status" value="1"/>
</dbReference>
<dbReference type="KEGG" id="add:HUW48_17110"/>
<keyword evidence="1" id="KW-0732">Signal</keyword>
<reference evidence="2 3" key="1">
    <citation type="submission" date="2020-06" db="EMBL/GenBank/DDBJ databases">
        <authorList>
            <person name="Hwang Y.J."/>
        </authorList>
    </citation>
    <scope>NUCLEOTIDE SEQUENCE [LARGE SCALE GENOMIC DNA]</scope>
    <source>
        <strain evidence="2 3">KUDC8001</strain>
    </source>
</reference>
<proteinExistence type="predicted"/>
<dbReference type="NCBIfam" id="TIGR03118">
    <property type="entry name" value="PEPCTERM_chp_1"/>
    <property type="match status" value="1"/>
</dbReference>
<dbReference type="RefSeq" id="WP_182412103.1">
    <property type="nucleotide sequence ID" value="NZ_CP055153.1"/>
</dbReference>
<organism evidence="2 3">
    <name type="scientific">Adhaeribacter radiodurans</name>
    <dbReference type="NCBI Taxonomy" id="2745197"/>
    <lineage>
        <taxon>Bacteria</taxon>
        <taxon>Pseudomonadati</taxon>
        <taxon>Bacteroidota</taxon>
        <taxon>Cytophagia</taxon>
        <taxon>Cytophagales</taxon>
        <taxon>Hymenobacteraceae</taxon>
        <taxon>Adhaeribacter</taxon>
    </lineage>
</organism>
<dbReference type="AlphaFoldDB" id="A0A7L7LA66"/>
<keyword evidence="3" id="KW-1185">Reference proteome</keyword>
<dbReference type="SUPFAM" id="SSF75011">
    <property type="entry name" value="3-carboxy-cis,cis-mucoante lactonizing enzyme"/>
    <property type="match status" value="1"/>
</dbReference>
<evidence type="ECO:0000313" key="2">
    <source>
        <dbReference type="EMBL" id="QMU29643.1"/>
    </source>
</evidence>
<dbReference type="Proteomes" id="UP000514509">
    <property type="component" value="Chromosome"/>
</dbReference>
<reference evidence="2 3" key="2">
    <citation type="submission" date="2020-08" db="EMBL/GenBank/DDBJ databases">
        <title>Adhaeribacter dokdonensis sp. nov., isolated from the rhizosphere of Elymus tsukushiensis, a plant native to the Dokdo Islands, Republic of Korea.</title>
        <authorList>
            <person name="Ghim S.Y."/>
        </authorList>
    </citation>
    <scope>NUCLEOTIDE SEQUENCE [LARGE SCALE GENOMIC DNA]</scope>
    <source>
        <strain evidence="2 3">KUDC8001</strain>
    </source>
</reference>
<dbReference type="InterPro" id="IPR017549">
    <property type="entry name" value="APMV_L690"/>
</dbReference>
<sequence>MNKFIQKLKSTPFTAIATLALAFFLVFSGCDRTLDELDSQVKKQGQGSDKQLADESEGLKDFELVNLVANTDNDEYDAKRVEPKLQNAWGIAFSAGGVPWVNATNTGLSFIFNSEGEELRDPVDVPSPTKSTGGLPTGIVFNGTTDFKLPNGDPARFIFCGLDGLISGWNQGGSVEVIDRSKSNGYKGAVYTGIGKAVAGGKNYLYAANFSINKIDIFDAAFKQGKTRNFKDPDLPKGYAPFNIRNLGNKLYVLYAKVGEDGRAEKGKGKGYVSVYEPNGTLIKRFASGGTLNAPWGIARVPKGFFDDDPEYSNLKDAILIGNFGDGYINVYTADGTYVGQLMDDDKKVISIDGLWEISFPPRTAAANVDLTRLYYAAGPDNEANGVFGYITRKKSNDDDDDDDKVAKR</sequence>
<feature type="chain" id="PRO_5029817448" evidence="1">
    <location>
        <begin position="29"/>
        <end position="409"/>
    </location>
</feature>
<evidence type="ECO:0000256" key="1">
    <source>
        <dbReference type="SAM" id="SignalP"/>
    </source>
</evidence>
<evidence type="ECO:0000313" key="3">
    <source>
        <dbReference type="Proteomes" id="UP000514509"/>
    </source>
</evidence>
<accession>A0A7L7LA66</accession>
<gene>
    <name evidence="2" type="ORF">HUW48_17110</name>
</gene>
<name>A0A7L7LA66_9BACT</name>
<protein>
    <submittedName>
        <fullName evidence="2">TIGR03118 family protein</fullName>
    </submittedName>
</protein>
<dbReference type="EMBL" id="CP055153">
    <property type="protein sequence ID" value="QMU29643.1"/>
    <property type="molecule type" value="Genomic_DNA"/>
</dbReference>
<feature type="signal peptide" evidence="1">
    <location>
        <begin position="1"/>
        <end position="28"/>
    </location>
</feature>